<dbReference type="Gene3D" id="1.10.287.1490">
    <property type="match status" value="1"/>
</dbReference>
<dbReference type="Proteomes" id="UP000745764">
    <property type="component" value="Unassembled WGS sequence"/>
</dbReference>
<name>A0A9N8PUU3_9PEZI</name>
<keyword evidence="4" id="KW-1185">Reference proteome</keyword>
<dbReference type="OrthoDB" id="3925322at2759"/>
<protein>
    <submittedName>
        <fullName evidence="3">Uncharacterized protein</fullName>
    </submittedName>
</protein>
<feature type="region of interest" description="Disordered" evidence="2">
    <location>
        <begin position="69"/>
        <end position="125"/>
    </location>
</feature>
<sequence>MKHQKEEHDMPVKLPGTHHGEETLYTSPRNHRAIASNSESVQDSVVATETMSDSMGPSHTSFTLPEELLNDTDDPGTMFNSTTTTNGERDVDYATLSRVDDLPVDDLHQPDPRSSDDTQESVQSIGEQLKSTFQTTSSTEIKQIIICLAHLDLALAKQTHLNNLHEAHTAKNFREQRHLNKDRKLRLRETMKDADAKFAALDSQRMGQEKSVKGCEIRLNSHGLQLQNVKDRGKMLAEGGEWMEGGLVKIEKRCEALQDDVKELKGDNQQLKEQFKALEEEVEMLRGRDAVWERRLAVLEGLFEEREENMNWFKISVNQECVLDAVRFVPGNYRIFSVFH</sequence>
<feature type="coiled-coil region" evidence="1">
    <location>
        <begin position="247"/>
        <end position="288"/>
    </location>
</feature>
<feature type="region of interest" description="Disordered" evidence="2">
    <location>
        <begin position="1"/>
        <end position="25"/>
    </location>
</feature>
<evidence type="ECO:0000256" key="1">
    <source>
        <dbReference type="SAM" id="Coils"/>
    </source>
</evidence>
<reference evidence="3" key="1">
    <citation type="submission" date="2020-06" db="EMBL/GenBank/DDBJ databases">
        <authorList>
            <person name="Onetto C."/>
        </authorList>
    </citation>
    <scope>NUCLEOTIDE SEQUENCE</scope>
</reference>
<dbReference type="AlphaFoldDB" id="A0A9N8PUU3"/>
<dbReference type="SUPFAM" id="SSF57997">
    <property type="entry name" value="Tropomyosin"/>
    <property type="match status" value="1"/>
</dbReference>
<gene>
    <name evidence="3" type="ORF">AWRI4620_LOCUS6599</name>
</gene>
<organism evidence="3 4">
    <name type="scientific">Aureobasidium uvarum</name>
    <dbReference type="NCBI Taxonomy" id="2773716"/>
    <lineage>
        <taxon>Eukaryota</taxon>
        <taxon>Fungi</taxon>
        <taxon>Dikarya</taxon>
        <taxon>Ascomycota</taxon>
        <taxon>Pezizomycotina</taxon>
        <taxon>Dothideomycetes</taxon>
        <taxon>Dothideomycetidae</taxon>
        <taxon>Dothideales</taxon>
        <taxon>Saccotheciaceae</taxon>
        <taxon>Aureobasidium</taxon>
    </lineage>
</organism>
<keyword evidence="1" id="KW-0175">Coiled coil</keyword>
<evidence type="ECO:0000313" key="3">
    <source>
        <dbReference type="EMBL" id="CAD0112344.1"/>
    </source>
</evidence>
<feature type="compositionally biased region" description="Basic and acidic residues" evidence="2">
    <location>
        <begin position="1"/>
        <end position="11"/>
    </location>
</feature>
<proteinExistence type="predicted"/>
<comment type="caution">
    <text evidence="3">The sequence shown here is derived from an EMBL/GenBank/DDBJ whole genome shotgun (WGS) entry which is preliminary data.</text>
</comment>
<dbReference type="EMBL" id="CAINUL010000015">
    <property type="protein sequence ID" value="CAD0112344.1"/>
    <property type="molecule type" value="Genomic_DNA"/>
</dbReference>
<accession>A0A9N8PUU3</accession>
<evidence type="ECO:0000256" key="2">
    <source>
        <dbReference type="SAM" id="MobiDB-lite"/>
    </source>
</evidence>
<evidence type="ECO:0000313" key="4">
    <source>
        <dbReference type="Proteomes" id="UP000745764"/>
    </source>
</evidence>
<feature type="compositionally biased region" description="Basic and acidic residues" evidence="2">
    <location>
        <begin position="87"/>
        <end position="116"/>
    </location>
</feature>